<dbReference type="InterPro" id="IPR009003">
    <property type="entry name" value="Peptidase_S1_PA"/>
</dbReference>
<reference evidence="6" key="1">
    <citation type="journal article" date="2024" name="Microb. Genom.">
        <title>The hidden RNA viruses in Blattodea (cockroach and termite).</title>
        <authorList>
            <person name="Fan J."/>
            <person name="Jiang S."/>
            <person name="Li W."/>
            <person name="Li J."/>
            <person name="Pang R."/>
            <person name="Wu H."/>
        </authorList>
    </citation>
    <scope>NUCLEOTIDE SEQUENCE</scope>
    <source>
        <strain evidence="6">US2013</strain>
    </source>
</reference>
<sequence>MFAKIVKMYELEVLTWLLAVVDFVYDNAAPIARLLIFLVCYTAVVSACYSIWRFVYYWSLPFRVVWKLVKPVVPKPHVYVAEAMMPESPLIPLLPGPYTVKIMQEGSKKIVCHGFRINDYIVVPHHGIMFEKLYYEDRDGNAWDIPPEEFIYELMTDVACFKLAPDRLMKTAKVGVCCSGLATVAGFGPVSGSIGMVTDLGFELYSYSGSTVAGMSGCPLVQNGKVIGMHLGTTGSVNVGVKTAYIQHLLTRLQTPQPESSDYALLLKLSEADKKELRFRDIGDPDEYEATYQGRYFRLSKSEMRRLQRQEEQEEAEWEEAAFGDRGDSRELTRELKELQLELEADLAAIAEEEKQEINPPAPENHVDPLPEYTFPENCLPPRAGPNCPGAYPITQGSTSPSQPRCLACQHRIPPALSGLQVPQTLCETPLKPTTASAKTRRNLRNRQTRAKRLSSRLGSLISILSEFVPPQTLMSHTERAPKRSTKPSRPSTSRPEQDLDYSRLRQALAKLSGGMERRAPTQATSTSSEPSSSTNSKDSQKTPPVTPTT</sequence>
<dbReference type="EMBL" id="BK067206">
    <property type="protein sequence ID" value="DBA56767.1"/>
    <property type="molecule type" value="Genomic_RNA"/>
</dbReference>
<proteinExistence type="predicted"/>
<dbReference type="GO" id="GO:0006508">
    <property type="term" value="P:proteolysis"/>
    <property type="evidence" value="ECO:0007669"/>
    <property type="project" value="UniProtKB-KW"/>
</dbReference>
<evidence type="ECO:0008006" key="7">
    <source>
        <dbReference type="Google" id="ProtNLM"/>
    </source>
</evidence>
<keyword evidence="5" id="KW-1133">Transmembrane helix</keyword>
<organism evidence="6">
    <name type="scientific">Zootermopsis nevadensis sobeli-like virus 4</name>
    <dbReference type="NCBI Taxonomy" id="3133525"/>
    <lineage>
        <taxon>Viruses</taxon>
        <taxon>Riboviria</taxon>
        <taxon>Orthornavirae</taxon>
        <taxon>Pisuviricota</taxon>
        <taxon>Pisoniviricetes</taxon>
        <taxon>Sobelivirales</taxon>
    </lineage>
</organism>
<name>A0AAT9JG37_9VIRU</name>
<feature type="transmembrane region" description="Helical" evidence="5">
    <location>
        <begin position="31"/>
        <end position="52"/>
    </location>
</feature>
<dbReference type="SUPFAM" id="SSF50494">
    <property type="entry name" value="Trypsin-like serine proteases"/>
    <property type="match status" value="1"/>
</dbReference>
<dbReference type="GO" id="GO:0008233">
    <property type="term" value="F:peptidase activity"/>
    <property type="evidence" value="ECO:0007669"/>
    <property type="project" value="UniProtKB-KW"/>
</dbReference>
<keyword evidence="5" id="KW-0472">Membrane</keyword>
<keyword evidence="2" id="KW-0378">Hydrolase</keyword>
<keyword evidence="3" id="KW-0175">Coiled coil</keyword>
<keyword evidence="5" id="KW-0812">Transmembrane</keyword>
<evidence type="ECO:0000256" key="1">
    <source>
        <dbReference type="ARBA" id="ARBA00022670"/>
    </source>
</evidence>
<dbReference type="Gene3D" id="2.40.10.10">
    <property type="entry name" value="Trypsin-like serine proteases"/>
    <property type="match status" value="1"/>
</dbReference>
<evidence type="ECO:0000256" key="4">
    <source>
        <dbReference type="SAM" id="MobiDB-lite"/>
    </source>
</evidence>
<dbReference type="InterPro" id="IPR043504">
    <property type="entry name" value="Peptidase_S1_PA_chymotrypsin"/>
</dbReference>
<keyword evidence="1" id="KW-0645">Protease</keyword>
<feature type="compositionally biased region" description="Low complexity" evidence="4">
    <location>
        <begin position="522"/>
        <end position="538"/>
    </location>
</feature>
<protein>
    <recommendedName>
        <fullName evidence="7">Serine protease</fullName>
    </recommendedName>
</protein>
<evidence type="ECO:0000313" key="6">
    <source>
        <dbReference type="EMBL" id="DBA56767.1"/>
    </source>
</evidence>
<evidence type="ECO:0000256" key="5">
    <source>
        <dbReference type="SAM" id="Phobius"/>
    </source>
</evidence>
<feature type="region of interest" description="Disordered" evidence="4">
    <location>
        <begin position="473"/>
        <end position="550"/>
    </location>
</feature>
<feature type="compositionally biased region" description="Basic residues" evidence="4">
    <location>
        <begin position="439"/>
        <end position="452"/>
    </location>
</feature>
<evidence type="ECO:0000256" key="3">
    <source>
        <dbReference type="SAM" id="Coils"/>
    </source>
</evidence>
<evidence type="ECO:0000256" key="2">
    <source>
        <dbReference type="ARBA" id="ARBA00022801"/>
    </source>
</evidence>
<feature type="region of interest" description="Disordered" evidence="4">
    <location>
        <begin position="431"/>
        <end position="452"/>
    </location>
</feature>
<feature type="coiled-coil region" evidence="3">
    <location>
        <begin position="297"/>
        <end position="356"/>
    </location>
</feature>
<accession>A0AAT9JG37</accession>